<dbReference type="SUPFAM" id="SSF82185">
    <property type="entry name" value="Histone H3 K4-specific methyltransferase SET7/9 N-terminal domain"/>
    <property type="match status" value="3"/>
</dbReference>
<dbReference type="Gene3D" id="2.20.110.10">
    <property type="entry name" value="Histone H3 K4-specific methyltransferase SET7/9 N-terminal domain"/>
    <property type="match status" value="3"/>
</dbReference>
<evidence type="ECO:0000256" key="4">
    <source>
        <dbReference type="ARBA" id="ARBA00022737"/>
    </source>
</evidence>
<keyword evidence="8" id="KW-0966">Cell projection</keyword>
<evidence type="ECO:0000256" key="1">
    <source>
        <dbReference type="ARBA" id="ARBA00004230"/>
    </source>
</evidence>
<sequence>METQCVVKNSVRPLDSRILSHVLHQYDGKTVQIPECDDPVYHGKGKAVFKTNFTYTGDFYYGRLHGIGRINWHTSNITYEGDVKYNEITGKGTYWWPNGSKYIGDVKCGKRHGYGVFETGEQGVVATKEEQEDKKVSNGIISKNEKEMHLDVKKIGRYSGEWFDGVPHGYGELVYDNVRNVRYEGNFVAGKRDGYGVMYYEDGSMYAGDWKDDVKHGHGVMTWVTLDSTSRKIPLEMYDGDWKYDRPHGFGRYVWYQSTMYDKNWYEGEMYQGKRHGRGVFYYSNGAQYEGEWKENQKDGWGLFFYQDGRVFVGRYHQDRSNFGVISKPNVEENGVMLYINDLFSFLNIQKLEQAQEAVVHSVLRLNTELRTLYREYLEESRQCVTFRDVGNRLELVECRKLLFHCGFYLSKNQLENFLNDIRTAQRTKALTEASSMNFIEETANLSNDNKDPFNFTRLNVVPHNQVLLFREFLELLVRIASSWVQMAHVDGSIELFENYDNTEFLAEIFSEFYNQMMIKRHRIKENQQVTWLSCLRSELMSKSLHCTFIKHHQHLQSLYEKCANQMITKGDVTIQSLLTMLYNQSSIFTPDFQLSNALAALNQAFECSFPLVPVECLKIGRHQYETSNEIESNAFFLGTKLNYSDFLEAFATILYVKQHLELEKCQKDDETIALNVLVDHFIESLNDETTKEITFSTKLQNASTHVQQVPSLERILMAN</sequence>
<dbReference type="GO" id="GO:0005930">
    <property type="term" value="C:axoneme"/>
    <property type="evidence" value="ECO:0007669"/>
    <property type="project" value="UniProtKB-SubCell"/>
</dbReference>
<dbReference type="PANTHER" id="PTHR46613">
    <property type="entry name" value="RADIAL SPOKE HEAD 10 HOMOLOG B-RELATED"/>
    <property type="match status" value="1"/>
</dbReference>
<evidence type="ECO:0000256" key="3">
    <source>
        <dbReference type="ARBA" id="ARBA00022490"/>
    </source>
</evidence>
<dbReference type="GeneID" id="36401547"/>
<keyword evidence="6" id="KW-0969">Cilium</keyword>
<evidence type="ECO:0000256" key="7">
    <source>
        <dbReference type="ARBA" id="ARBA00023212"/>
    </source>
</evidence>
<dbReference type="STRING" id="4781.A0A0P1B3X5"/>
<evidence type="ECO:0000313" key="10">
    <source>
        <dbReference type="Proteomes" id="UP000054928"/>
    </source>
</evidence>
<evidence type="ECO:0000256" key="6">
    <source>
        <dbReference type="ARBA" id="ARBA00023069"/>
    </source>
</evidence>
<dbReference type="InterPro" id="IPR003409">
    <property type="entry name" value="MORN"/>
</dbReference>
<keyword evidence="10" id="KW-1185">Reference proteome</keyword>
<dbReference type="EMBL" id="CCYD01002939">
    <property type="protein sequence ID" value="CEG48681.1"/>
    <property type="molecule type" value="Genomic_DNA"/>
</dbReference>
<evidence type="ECO:0000256" key="5">
    <source>
        <dbReference type="ARBA" id="ARBA00022846"/>
    </source>
</evidence>
<dbReference type="PANTHER" id="PTHR46613:SF1">
    <property type="entry name" value="RADIAL SPOKE HEAD 10 HOMOLOG B-RELATED"/>
    <property type="match status" value="1"/>
</dbReference>
<keyword evidence="7" id="KW-0206">Cytoskeleton</keyword>
<dbReference type="Pfam" id="PF02493">
    <property type="entry name" value="MORN"/>
    <property type="match status" value="9"/>
</dbReference>
<evidence type="ECO:0000256" key="8">
    <source>
        <dbReference type="ARBA" id="ARBA00023273"/>
    </source>
</evidence>
<dbReference type="OMA" id="QYIHATF"/>
<keyword evidence="3" id="KW-0963">Cytoplasm</keyword>
<evidence type="ECO:0000313" key="9">
    <source>
        <dbReference type="EMBL" id="CEG48681.1"/>
    </source>
</evidence>
<dbReference type="RefSeq" id="XP_024585050.1">
    <property type="nucleotide sequence ID" value="XM_024719786.1"/>
</dbReference>
<name>A0A0P1B3X5_PLAHL</name>
<keyword evidence="4" id="KW-0677">Repeat</keyword>
<keyword evidence="5" id="KW-0282">Flagellum</keyword>
<dbReference type="AlphaFoldDB" id="A0A0P1B3X5"/>
<comment type="subcellular location">
    <subcellularLocation>
        <location evidence="1">Cell projection</location>
        <location evidence="1">Cilium</location>
        <location evidence="1">Flagellum</location>
    </subcellularLocation>
    <subcellularLocation>
        <location evidence="2">Cytoplasm</location>
        <location evidence="2">Cytoskeleton</location>
        <location evidence="2">Cilium axoneme</location>
    </subcellularLocation>
</comment>
<accession>A0A0P1B3X5</accession>
<dbReference type="SMART" id="SM00698">
    <property type="entry name" value="MORN"/>
    <property type="match status" value="9"/>
</dbReference>
<dbReference type="OrthoDB" id="294378at2759"/>
<dbReference type="Proteomes" id="UP000054928">
    <property type="component" value="Unassembled WGS sequence"/>
</dbReference>
<evidence type="ECO:0000256" key="2">
    <source>
        <dbReference type="ARBA" id="ARBA00004430"/>
    </source>
</evidence>
<dbReference type="GO" id="GO:0031514">
    <property type="term" value="C:motile cilium"/>
    <property type="evidence" value="ECO:0007669"/>
    <property type="project" value="UniProtKB-SubCell"/>
</dbReference>
<reference evidence="10" key="1">
    <citation type="submission" date="2014-09" db="EMBL/GenBank/DDBJ databases">
        <authorList>
            <person name="Sharma Rahul"/>
            <person name="Thines Marco"/>
        </authorList>
    </citation>
    <scope>NUCLEOTIDE SEQUENCE [LARGE SCALE GENOMIC DNA]</scope>
</reference>
<proteinExistence type="predicted"/>
<organism evidence="9 10">
    <name type="scientific">Plasmopara halstedii</name>
    <name type="common">Downy mildew of sunflower</name>
    <dbReference type="NCBI Taxonomy" id="4781"/>
    <lineage>
        <taxon>Eukaryota</taxon>
        <taxon>Sar</taxon>
        <taxon>Stramenopiles</taxon>
        <taxon>Oomycota</taxon>
        <taxon>Peronosporomycetes</taxon>
        <taxon>Peronosporales</taxon>
        <taxon>Peronosporaceae</taxon>
        <taxon>Plasmopara</taxon>
    </lineage>
</organism>
<protein>
    <submittedName>
        <fullName evidence="9">Junctional membrane complex protein Junctophilin and related MORN repeat proteins</fullName>
    </submittedName>
</protein>